<reference evidence="1" key="1">
    <citation type="submission" date="2019-08" db="EMBL/GenBank/DDBJ databases">
        <authorList>
            <person name="Kucharzyk K."/>
            <person name="Murdoch R.W."/>
            <person name="Higgins S."/>
            <person name="Loffler F."/>
        </authorList>
    </citation>
    <scope>NUCLEOTIDE SEQUENCE</scope>
</reference>
<dbReference type="Pfam" id="PF09674">
    <property type="entry name" value="DUF2400"/>
    <property type="match status" value="2"/>
</dbReference>
<accession>A0A644ULN2</accession>
<name>A0A644ULN2_9ZZZZ</name>
<protein>
    <recommendedName>
        <fullName evidence="2">TIGR02757 family protein</fullName>
    </recommendedName>
</protein>
<comment type="caution">
    <text evidence="1">The sequence shown here is derived from an EMBL/GenBank/DDBJ whole genome shotgun (WGS) entry which is preliminary data.</text>
</comment>
<organism evidence="1">
    <name type="scientific">bioreactor metagenome</name>
    <dbReference type="NCBI Taxonomy" id="1076179"/>
    <lineage>
        <taxon>unclassified sequences</taxon>
        <taxon>metagenomes</taxon>
        <taxon>ecological metagenomes</taxon>
    </lineage>
</organism>
<sequence length="229" mass="26896">MPTLKELAHKYNHIDYFKSDPVIFPRHFKELWQKGEASFMDIEISGILCAHLAWGRREMIVRDCRRLMDEMEWRPYEYIMAGKYRSDSVSLHRTIKWCEMSLIFHNLRAYYLSNDSLESLTPEEYRVKIFGRKPDPKAANKKIHMFRRWMVRDDGIVDLGVWKHTSPSSLIIPLDVHVHRAALEQGITKRKSSDITTAIEITEFLKLVFPDDPCLGDFALFAYGASQKK</sequence>
<dbReference type="AlphaFoldDB" id="A0A644ULN2"/>
<proteinExistence type="predicted"/>
<gene>
    <name evidence="1" type="ORF">SDC9_25805</name>
</gene>
<dbReference type="InterPro" id="IPR014127">
    <property type="entry name" value="CHP02757"/>
</dbReference>
<dbReference type="EMBL" id="VSSQ01000131">
    <property type="protein sequence ID" value="MPL79917.1"/>
    <property type="molecule type" value="Genomic_DNA"/>
</dbReference>
<evidence type="ECO:0008006" key="2">
    <source>
        <dbReference type="Google" id="ProtNLM"/>
    </source>
</evidence>
<evidence type="ECO:0000313" key="1">
    <source>
        <dbReference type="EMBL" id="MPL79917.1"/>
    </source>
</evidence>